<dbReference type="PANTHER" id="PTHR10859:SF91">
    <property type="entry name" value="DOLICHYL-PHOSPHATE BETA-GLUCOSYLTRANSFERASE"/>
    <property type="match status" value="1"/>
</dbReference>
<evidence type="ECO:0000313" key="15">
    <source>
        <dbReference type="Proteomes" id="UP000176723"/>
    </source>
</evidence>
<evidence type="ECO:0000256" key="7">
    <source>
        <dbReference type="ARBA" id="ARBA00022692"/>
    </source>
</evidence>
<name>A0A1G1W446_9BACT</name>
<comment type="caution">
    <text evidence="14">The sequence shown here is derived from an EMBL/GenBank/DDBJ whole genome shotgun (WGS) entry which is preliminary data.</text>
</comment>
<dbReference type="Gene3D" id="3.90.550.10">
    <property type="entry name" value="Spore Coat Polysaccharide Biosynthesis Protein SpsA, Chain A"/>
    <property type="match status" value="1"/>
</dbReference>
<keyword evidence="10" id="KW-1133">Transmembrane helix</keyword>
<dbReference type="EC" id="2.4.1.117" evidence="4"/>
<keyword evidence="6" id="KW-0808">Transferase</keyword>
<dbReference type="InterPro" id="IPR035518">
    <property type="entry name" value="DPG_synthase"/>
</dbReference>
<dbReference type="GO" id="GO:0006487">
    <property type="term" value="P:protein N-linked glycosylation"/>
    <property type="evidence" value="ECO:0007669"/>
    <property type="project" value="TreeGrafter"/>
</dbReference>
<keyword evidence="5" id="KW-0328">Glycosyltransferase</keyword>
<keyword evidence="7" id="KW-0812">Transmembrane</keyword>
<gene>
    <name evidence="14" type="ORF">A3A65_04480</name>
</gene>
<comment type="catalytic activity">
    <reaction evidence="12">
        <text>a di-trans,poly-cis-dolichyl phosphate + UDP-alpha-D-glucose = a di-trans,poly-cis-dolichyl beta-D-glucosyl phosphate + UDP</text>
        <dbReference type="Rhea" id="RHEA:15401"/>
        <dbReference type="Rhea" id="RHEA-COMP:19498"/>
        <dbReference type="Rhea" id="RHEA-COMP:19502"/>
        <dbReference type="ChEBI" id="CHEBI:57525"/>
        <dbReference type="ChEBI" id="CHEBI:57683"/>
        <dbReference type="ChEBI" id="CHEBI:58223"/>
        <dbReference type="ChEBI" id="CHEBI:58885"/>
        <dbReference type="EC" id="2.4.1.117"/>
    </reaction>
    <physiologicalReaction direction="left-to-right" evidence="12">
        <dbReference type="Rhea" id="RHEA:15402"/>
    </physiologicalReaction>
</comment>
<dbReference type="STRING" id="1797593.A3A65_04480"/>
<evidence type="ECO:0000313" key="14">
    <source>
        <dbReference type="EMBL" id="OGY22384.1"/>
    </source>
</evidence>
<dbReference type="Pfam" id="PF00535">
    <property type="entry name" value="Glycos_transf_2"/>
    <property type="match status" value="1"/>
</dbReference>
<protein>
    <recommendedName>
        <fullName evidence="4">dolichyl-phosphate beta-glucosyltransferase</fullName>
        <ecNumber evidence="4">2.4.1.117</ecNumber>
    </recommendedName>
</protein>
<evidence type="ECO:0000256" key="6">
    <source>
        <dbReference type="ARBA" id="ARBA00022679"/>
    </source>
</evidence>
<evidence type="ECO:0000256" key="9">
    <source>
        <dbReference type="ARBA" id="ARBA00022968"/>
    </source>
</evidence>
<dbReference type="InterPro" id="IPR029044">
    <property type="entry name" value="Nucleotide-diphossugar_trans"/>
</dbReference>
<evidence type="ECO:0000256" key="1">
    <source>
        <dbReference type="ARBA" id="ARBA00004389"/>
    </source>
</evidence>
<feature type="domain" description="Glycosyltransferase 2-like" evidence="13">
    <location>
        <begin position="8"/>
        <end position="175"/>
    </location>
</feature>
<keyword evidence="8" id="KW-0256">Endoplasmic reticulum</keyword>
<comment type="similarity">
    <text evidence="3">Belongs to the glycosyltransferase 2 family.</text>
</comment>
<accession>A0A1G1W446</accession>
<reference evidence="14 15" key="1">
    <citation type="journal article" date="2016" name="Nat. Commun.">
        <title>Thousands of microbial genomes shed light on interconnected biogeochemical processes in an aquifer system.</title>
        <authorList>
            <person name="Anantharaman K."/>
            <person name="Brown C.T."/>
            <person name="Hug L.A."/>
            <person name="Sharon I."/>
            <person name="Castelle C.J."/>
            <person name="Probst A.J."/>
            <person name="Thomas B.C."/>
            <person name="Singh A."/>
            <person name="Wilkins M.J."/>
            <person name="Karaoz U."/>
            <person name="Brodie E.L."/>
            <person name="Williams K.H."/>
            <person name="Hubbard S.S."/>
            <person name="Banfield J.F."/>
        </authorList>
    </citation>
    <scope>NUCLEOTIDE SEQUENCE [LARGE SCALE GENOMIC DNA]</scope>
</reference>
<organism evidence="14 15">
    <name type="scientific">Candidatus Chisholmbacteria bacterium RIFCSPLOWO2_01_FULL_49_14</name>
    <dbReference type="NCBI Taxonomy" id="1797593"/>
    <lineage>
        <taxon>Bacteria</taxon>
        <taxon>Candidatus Chisholmiibacteriota</taxon>
    </lineage>
</organism>
<evidence type="ECO:0000256" key="10">
    <source>
        <dbReference type="ARBA" id="ARBA00022989"/>
    </source>
</evidence>
<dbReference type="InterPro" id="IPR001173">
    <property type="entry name" value="Glyco_trans_2-like"/>
</dbReference>
<sequence length="241" mass="27444">MRRKTDLSLVIPVYNEEKRLGSGLQTIIKYLQAEEFSWELIVVDDGSSDQTITLARRFVKNIDNARVLKSPHLGKGGAIKQGVLNANGKWVLFLDIDLATPMTELGKFMNIRNEYDVIIGSRKMKGANVLVHQPKFREFGGKVFTALTNVLVTKGISDITCGFKLFRTKWAKTIFARSLLSDWSFDAEILFLAQKSELRIKELPVRWVNDPRTKVNLFKDTLRSFSGLVKIRVYDILGRYG</sequence>
<evidence type="ECO:0000256" key="4">
    <source>
        <dbReference type="ARBA" id="ARBA00012583"/>
    </source>
</evidence>
<evidence type="ECO:0000256" key="12">
    <source>
        <dbReference type="ARBA" id="ARBA00045097"/>
    </source>
</evidence>
<proteinExistence type="inferred from homology"/>
<evidence type="ECO:0000259" key="13">
    <source>
        <dbReference type="Pfam" id="PF00535"/>
    </source>
</evidence>
<dbReference type="EMBL" id="MHCL01000003">
    <property type="protein sequence ID" value="OGY22384.1"/>
    <property type="molecule type" value="Genomic_DNA"/>
</dbReference>
<keyword evidence="11" id="KW-0472">Membrane</keyword>
<dbReference type="PANTHER" id="PTHR10859">
    <property type="entry name" value="GLYCOSYL TRANSFERASE"/>
    <property type="match status" value="1"/>
</dbReference>
<dbReference type="GO" id="GO:0004581">
    <property type="term" value="F:dolichyl-phosphate beta-glucosyltransferase activity"/>
    <property type="evidence" value="ECO:0007669"/>
    <property type="project" value="UniProtKB-EC"/>
</dbReference>
<evidence type="ECO:0000256" key="3">
    <source>
        <dbReference type="ARBA" id="ARBA00006739"/>
    </source>
</evidence>
<comment type="pathway">
    <text evidence="2">Protein modification; protein glycosylation.</text>
</comment>
<dbReference type="Proteomes" id="UP000176723">
    <property type="component" value="Unassembled WGS sequence"/>
</dbReference>
<evidence type="ECO:0000256" key="2">
    <source>
        <dbReference type="ARBA" id="ARBA00004922"/>
    </source>
</evidence>
<dbReference type="CDD" id="cd04188">
    <property type="entry name" value="DPG_synthase"/>
    <property type="match status" value="1"/>
</dbReference>
<comment type="subcellular location">
    <subcellularLocation>
        <location evidence="1">Endoplasmic reticulum membrane</location>
        <topology evidence="1">Single-pass membrane protein</topology>
    </subcellularLocation>
</comment>
<evidence type="ECO:0000256" key="11">
    <source>
        <dbReference type="ARBA" id="ARBA00023136"/>
    </source>
</evidence>
<dbReference type="SUPFAM" id="SSF53448">
    <property type="entry name" value="Nucleotide-diphospho-sugar transferases"/>
    <property type="match status" value="1"/>
</dbReference>
<dbReference type="AlphaFoldDB" id="A0A1G1W446"/>
<evidence type="ECO:0000256" key="5">
    <source>
        <dbReference type="ARBA" id="ARBA00022676"/>
    </source>
</evidence>
<keyword evidence="9" id="KW-0735">Signal-anchor</keyword>
<evidence type="ECO:0000256" key="8">
    <source>
        <dbReference type="ARBA" id="ARBA00022824"/>
    </source>
</evidence>